<dbReference type="AlphaFoldDB" id="A0A9P1HB81"/>
<keyword evidence="2" id="KW-1185">Reference proteome</keyword>
<gene>
    <name evidence="1" type="ORF">PPNO1_LOCUS8903</name>
</gene>
<reference evidence="1" key="1">
    <citation type="submission" date="2022-11" db="EMBL/GenBank/DDBJ databases">
        <authorList>
            <person name="Scott C."/>
            <person name="Bruce N."/>
        </authorList>
    </citation>
    <scope>NUCLEOTIDE SEQUENCE</scope>
</reference>
<dbReference type="Proteomes" id="UP000838763">
    <property type="component" value="Unassembled WGS sequence"/>
</dbReference>
<proteinExistence type="predicted"/>
<evidence type="ECO:0000313" key="2">
    <source>
        <dbReference type="Proteomes" id="UP000838763"/>
    </source>
</evidence>
<sequence length="92" mass="10655">MKSSLQSFLVERHTLDSANNYPSNFVHLFCGEVVLLRSVARGLRGAPWWSGVYYDCCSFWEGGAVREALYIKLERFTFAFGHLVNLQKYRED</sequence>
<organism evidence="1 2">
    <name type="scientific">Parascedosporium putredinis</name>
    <dbReference type="NCBI Taxonomy" id="1442378"/>
    <lineage>
        <taxon>Eukaryota</taxon>
        <taxon>Fungi</taxon>
        <taxon>Dikarya</taxon>
        <taxon>Ascomycota</taxon>
        <taxon>Pezizomycotina</taxon>
        <taxon>Sordariomycetes</taxon>
        <taxon>Hypocreomycetidae</taxon>
        <taxon>Microascales</taxon>
        <taxon>Microascaceae</taxon>
        <taxon>Parascedosporium</taxon>
    </lineage>
</organism>
<evidence type="ECO:0000313" key="1">
    <source>
        <dbReference type="EMBL" id="CAI4219336.1"/>
    </source>
</evidence>
<protein>
    <submittedName>
        <fullName evidence="1">Uncharacterized protein</fullName>
    </submittedName>
</protein>
<name>A0A9P1HB81_9PEZI</name>
<comment type="caution">
    <text evidence="1">The sequence shown here is derived from an EMBL/GenBank/DDBJ whole genome shotgun (WGS) entry which is preliminary data.</text>
</comment>
<dbReference type="EMBL" id="CALLCH030000019">
    <property type="protein sequence ID" value="CAI4219336.1"/>
    <property type="molecule type" value="Genomic_DNA"/>
</dbReference>
<accession>A0A9P1HB81</accession>